<feature type="coiled-coil region" evidence="4">
    <location>
        <begin position="277"/>
        <end position="322"/>
    </location>
</feature>
<dbReference type="EMBL" id="LVKB01000084">
    <property type="protein sequence ID" value="ORD96489.1"/>
    <property type="molecule type" value="Genomic_DNA"/>
</dbReference>
<dbReference type="Gene3D" id="3.30.160.60">
    <property type="entry name" value="Classic Zinc Finger"/>
    <property type="match status" value="1"/>
</dbReference>
<dbReference type="VEuPathDB" id="MicrosporidiaDB:HERIO_1582"/>
<accession>A0A1X0Q9M3</accession>
<keyword evidence="2" id="KW-0862">Zinc</keyword>
<dbReference type="Proteomes" id="UP000192356">
    <property type="component" value="Unassembled WGS sequence"/>
</dbReference>
<name>A0A1X0Q9M3_9MICR</name>
<keyword evidence="3" id="KW-0863">Zinc-finger</keyword>
<dbReference type="CDD" id="cd19756">
    <property type="entry name" value="Bbox2"/>
    <property type="match status" value="1"/>
</dbReference>
<feature type="domain" description="B box-type" evidence="5">
    <location>
        <begin position="156"/>
        <end position="202"/>
    </location>
</feature>
<dbReference type="SUPFAM" id="SSF56399">
    <property type="entry name" value="ADP-ribosylation"/>
    <property type="match status" value="1"/>
</dbReference>
<proteinExistence type="predicted"/>
<protein>
    <submittedName>
        <fullName evidence="6">TRI36</fullName>
    </submittedName>
</protein>
<feature type="domain" description="B box-type" evidence="5">
    <location>
        <begin position="208"/>
        <end position="255"/>
    </location>
</feature>
<keyword evidence="4" id="KW-0175">Coiled coil</keyword>
<dbReference type="InterPro" id="IPR047153">
    <property type="entry name" value="TRIM45/56/19-like"/>
</dbReference>
<dbReference type="SUPFAM" id="SSF57845">
    <property type="entry name" value="B-box zinc-binding domain"/>
    <property type="match status" value="1"/>
</dbReference>
<dbReference type="SMART" id="SM00336">
    <property type="entry name" value="BBOX"/>
    <property type="match status" value="2"/>
</dbReference>
<dbReference type="PANTHER" id="PTHR25462">
    <property type="entry name" value="BONUS, ISOFORM C-RELATED"/>
    <property type="match status" value="1"/>
</dbReference>
<evidence type="ECO:0000256" key="4">
    <source>
        <dbReference type="SAM" id="Coils"/>
    </source>
</evidence>
<evidence type="ECO:0000256" key="2">
    <source>
        <dbReference type="ARBA" id="ARBA00022833"/>
    </source>
</evidence>
<evidence type="ECO:0000313" key="6">
    <source>
        <dbReference type="EMBL" id="ORD96489.1"/>
    </source>
</evidence>
<keyword evidence="7" id="KW-1185">Reference proteome</keyword>
<sequence>MSIEKKIEYKIKFTLNSMTAKLIEIKDILAKDRIPEFKNMYNNSNKAQLFCSNINEETLFSMSTIPLDSKSTTHKVFLCEVAVGKPIFVNSDFIKQNLPIPSGYDSLVVGELNDEIAVDSKVDTSRYNYVIKDKNKILPLYEIVFEYDPEFEKVARNKNICVKCKRREAIMFCPPERASFCSACDNAIHKDEFLKRHERKYFAQVGQKKFSTCVHHTTKVVEYFCENCLEPLCSYCKINGSHASIEYAKHKIIPFYDACKSLSDDISESTNDVNAYRGRLENEIEKYNQNLKDFYENYEKIKECVEKEYKKTLLQLEYLKNNRQQSFNAYLIEMVKYKDTFKKMVDFPQEMDPTDKLQYYKAILHQRELENYPQYIVEPIDEIKIEGKLSIKATDSQEVSLKKVNENKRNNVH</sequence>
<organism evidence="6 7">
    <name type="scientific">Hepatospora eriocheir</name>
    <dbReference type="NCBI Taxonomy" id="1081669"/>
    <lineage>
        <taxon>Eukaryota</taxon>
        <taxon>Fungi</taxon>
        <taxon>Fungi incertae sedis</taxon>
        <taxon>Microsporidia</taxon>
        <taxon>Hepatosporidae</taxon>
        <taxon>Hepatospora</taxon>
    </lineage>
</organism>
<dbReference type="VEuPathDB" id="MicrosporidiaDB:A0H76_470"/>
<dbReference type="Gene3D" id="3.90.228.10">
    <property type="match status" value="1"/>
</dbReference>
<comment type="caution">
    <text evidence="6">The sequence shown here is derived from an EMBL/GenBank/DDBJ whole genome shotgun (WGS) entry which is preliminary data.</text>
</comment>
<dbReference type="OrthoDB" id="153872at2759"/>
<dbReference type="CDD" id="cd19821">
    <property type="entry name" value="Bbox1_BBX-like"/>
    <property type="match status" value="1"/>
</dbReference>
<gene>
    <name evidence="6" type="primary">TRI36</name>
    <name evidence="6" type="ORF">HERIO_1582</name>
</gene>
<dbReference type="InterPro" id="IPR049808">
    <property type="entry name" value="CONSTANS-like_Bbox1"/>
</dbReference>
<evidence type="ECO:0000256" key="3">
    <source>
        <dbReference type="PROSITE-ProRule" id="PRU00024"/>
    </source>
</evidence>
<evidence type="ECO:0000313" key="7">
    <source>
        <dbReference type="Proteomes" id="UP000192356"/>
    </source>
</evidence>
<dbReference type="GO" id="GO:0008270">
    <property type="term" value="F:zinc ion binding"/>
    <property type="evidence" value="ECO:0007669"/>
    <property type="project" value="UniProtKB-KW"/>
</dbReference>
<dbReference type="InterPro" id="IPR000315">
    <property type="entry name" value="Znf_B-box"/>
</dbReference>
<dbReference type="PROSITE" id="PS50119">
    <property type="entry name" value="ZF_BBOX"/>
    <property type="match status" value="2"/>
</dbReference>
<reference evidence="6 7" key="1">
    <citation type="journal article" date="2017" name="Environ. Microbiol.">
        <title>Decay of the glycolytic pathway and adaptation to intranuclear parasitism within Enterocytozoonidae microsporidia.</title>
        <authorList>
            <person name="Wiredu Boakye D."/>
            <person name="Jaroenlak P."/>
            <person name="Prachumwat A."/>
            <person name="Williams T.A."/>
            <person name="Bateman K.S."/>
            <person name="Itsathitphaisarn O."/>
            <person name="Sritunyalucksana K."/>
            <person name="Paszkiewicz K.H."/>
            <person name="Moore K.A."/>
            <person name="Stentiford G.D."/>
            <person name="Williams B.A."/>
        </authorList>
    </citation>
    <scope>NUCLEOTIDE SEQUENCE [LARGE SCALE GENOMIC DNA]</scope>
    <source>
        <strain evidence="6 7">GB1</strain>
    </source>
</reference>
<dbReference type="AlphaFoldDB" id="A0A1X0Q9M3"/>
<dbReference type="PANTHER" id="PTHR25462:SF296">
    <property type="entry name" value="MEIOTIC P26, ISOFORM F"/>
    <property type="match status" value="1"/>
</dbReference>
<dbReference type="Pfam" id="PF00643">
    <property type="entry name" value="zf-B_box"/>
    <property type="match status" value="1"/>
</dbReference>
<evidence type="ECO:0000256" key="1">
    <source>
        <dbReference type="ARBA" id="ARBA00022723"/>
    </source>
</evidence>
<keyword evidence="1" id="KW-0479">Metal-binding</keyword>
<evidence type="ECO:0000259" key="5">
    <source>
        <dbReference type="PROSITE" id="PS50119"/>
    </source>
</evidence>